<evidence type="ECO:0000256" key="5">
    <source>
        <dbReference type="ARBA" id="ARBA00022857"/>
    </source>
</evidence>
<dbReference type="PANTHER" id="PTHR48069:SF3">
    <property type="entry name" value="DIHYDROFOLATE REDUCTASE"/>
    <property type="match status" value="1"/>
</dbReference>
<dbReference type="RefSeq" id="WP_109984296.1">
    <property type="nucleotide sequence ID" value="NZ_QGTD01000008.1"/>
</dbReference>
<feature type="domain" description="DHFR" evidence="10">
    <location>
        <begin position="1"/>
        <end position="161"/>
    </location>
</feature>
<dbReference type="GO" id="GO:0070401">
    <property type="term" value="F:NADP+ binding"/>
    <property type="evidence" value="ECO:0007669"/>
    <property type="project" value="UniProtKB-ARBA"/>
</dbReference>
<evidence type="ECO:0000256" key="8">
    <source>
        <dbReference type="PIRNR" id="PIRNR000194"/>
    </source>
</evidence>
<evidence type="ECO:0000256" key="7">
    <source>
        <dbReference type="ARBA" id="ARBA00025067"/>
    </source>
</evidence>
<dbReference type="UniPathway" id="UPA00077">
    <property type="reaction ID" value="UER00158"/>
</dbReference>
<comment type="function">
    <text evidence="7 8">Key enzyme in folate metabolism. Catalyzes an essential reaction for de novo glycine and purine synthesis, and for DNA precursor synthesis.</text>
</comment>
<dbReference type="GO" id="GO:0005829">
    <property type="term" value="C:cytosol"/>
    <property type="evidence" value="ECO:0007669"/>
    <property type="project" value="TreeGrafter"/>
</dbReference>
<dbReference type="FunFam" id="3.40.430.10:FF:000001">
    <property type="entry name" value="Dihydrofolate reductase"/>
    <property type="match status" value="1"/>
</dbReference>
<keyword evidence="5 8" id="KW-0521">NADP</keyword>
<dbReference type="InterPro" id="IPR012259">
    <property type="entry name" value="DHFR"/>
</dbReference>
<evidence type="ECO:0000313" key="11">
    <source>
        <dbReference type="EMBL" id="PWU68686.1"/>
    </source>
</evidence>
<dbReference type="GO" id="GO:0046655">
    <property type="term" value="P:folic acid metabolic process"/>
    <property type="evidence" value="ECO:0007669"/>
    <property type="project" value="TreeGrafter"/>
</dbReference>
<keyword evidence="12" id="KW-1185">Reference proteome</keyword>
<dbReference type="PANTHER" id="PTHR48069">
    <property type="entry name" value="DIHYDROFOLATE REDUCTASE"/>
    <property type="match status" value="1"/>
</dbReference>
<dbReference type="PIRSF" id="PIRSF000194">
    <property type="entry name" value="DHFR"/>
    <property type="match status" value="1"/>
</dbReference>
<dbReference type="EMBL" id="QGTD01000008">
    <property type="protein sequence ID" value="PWU68686.1"/>
    <property type="molecule type" value="Genomic_DNA"/>
</dbReference>
<evidence type="ECO:0000256" key="1">
    <source>
        <dbReference type="ARBA" id="ARBA00004903"/>
    </source>
</evidence>
<dbReference type="AlphaFoldDB" id="A0A317KZN6"/>
<dbReference type="PROSITE" id="PS00075">
    <property type="entry name" value="DHFR_1"/>
    <property type="match status" value="1"/>
</dbReference>
<evidence type="ECO:0000256" key="6">
    <source>
        <dbReference type="ARBA" id="ARBA00023002"/>
    </source>
</evidence>
<evidence type="ECO:0000256" key="9">
    <source>
        <dbReference type="RuleBase" id="RU004474"/>
    </source>
</evidence>
<sequence>MISLLFAMSKNRVIGKDNDLPWHLPNDLKFFKELTTSQTVIMGRKTFLSMNGALPNRENVVVTRDTSFEAPNCKVMHSIDEIKSLTDAEPNKEWFVIGGEEIFQQVLPFTDRIYMTYIDHEFEGDTFFPKLKEAEWKTTKKTKGIRDERNRYDYYFMQYDRIKDQ</sequence>
<dbReference type="GO" id="GO:0004146">
    <property type="term" value="F:dihydrofolate reductase activity"/>
    <property type="evidence" value="ECO:0007669"/>
    <property type="project" value="UniProtKB-EC"/>
</dbReference>
<dbReference type="OrthoDB" id="9804315at2"/>
<protein>
    <recommendedName>
        <fullName evidence="3 8">Dihydrofolate reductase</fullName>
        <ecNumber evidence="3 8">1.5.1.3</ecNumber>
    </recommendedName>
</protein>
<dbReference type="Gene3D" id="3.40.430.10">
    <property type="entry name" value="Dihydrofolate Reductase, subunit A"/>
    <property type="match status" value="1"/>
</dbReference>
<organism evidence="11 12">
    <name type="scientific">Gracilibacillus dipsosauri</name>
    <dbReference type="NCBI Taxonomy" id="178340"/>
    <lineage>
        <taxon>Bacteria</taxon>
        <taxon>Bacillati</taxon>
        <taxon>Bacillota</taxon>
        <taxon>Bacilli</taxon>
        <taxon>Bacillales</taxon>
        <taxon>Bacillaceae</taxon>
        <taxon>Gracilibacillus</taxon>
    </lineage>
</organism>
<keyword evidence="6 8" id="KW-0560">Oxidoreductase</keyword>
<reference evidence="11 12" key="1">
    <citation type="submission" date="2018-05" db="EMBL/GenBank/DDBJ databases">
        <title>Genomic analysis of Gracilibacillus dipsosauri DD1 reveals novel features of a salt-tolerant amylase.</title>
        <authorList>
            <person name="Deutch C.E."/>
            <person name="Yang S."/>
        </authorList>
    </citation>
    <scope>NUCLEOTIDE SEQUENCE [LARGE SCALE GENOMIC DNA]</scope>
    <source>
        <strain evidence="11 12">DD1</strain>
    </source>
</reference>
<comment type="pathway">
    <text evidence="1 8">Cofactor biosynthesis; tetrahydrofolate biosynthesis; 5,6,7,8-tetrahydrofolate from 7,8-dihydrofolate: step 1/1.</text>
</comment>
<dbReference type="InterPro" id="IPR001796">
    <property type="entry name" value="DHFR_dom"/>
</dbReference>
<proteinExistence type="inferred from homology"/>
<accession>A0A317KZN6</accession>
<dbReference type="GO" id="GO:0046654">
    <property type="term" value="P:tetrahydrofolate biosynthetic process"/>
    <property type="evidence" value="ECO:0007669"/>
    <property type="project" value="UniProtKB-UniPathway"/>
</dbReference>
<comment type="caution">
    <text evidence="11">The sequence shown here is derived from an EMBL/GenBank/DDBJ whole genome shotgun (WGS) entry which is preliminary data.</text>
</comment>
<evidence type="ECO:0000313" key="12">
    <source>
        <dbReference type="Proteomes" id="UP000245624"/>
    </source>
</evidence>
<comment type="similarity">
    <text evidence="2 8 9">Belongs to the dihydrofolate reductase family.</text>
</comment>
<dbReference type="GO" id="GO:0006730">
    <property type="term" value="P:one-carbon metabolic process"/>
    <property type="evidence" value="ECO:0007669"/>
    <property type="project" value="UniProtKB-KW"/>
</dbReference>
<dbReference type="GO" id="GO:0046452">
    <property type="term" value="P:dihydrofolate metabolic process"/>
    <property type="evidence" value="ECO:0007669"/>
    <property type="project" value="TreeGrafter"/>
</dbReference>
<keyword evidence="4 8" id="KW-0554">One-carbon metabolism</keyword>
<dbReference type="InterPro" id="IPR024072">
    <property type="entry name" value="DHFR-like_dom_sf"/>
</dbReference>
<name>A0A317KZN6_9BACI</name>
<evidence type="ECO:0000256" key="2">
    <source>
        <dbReference type="ARBA" id="ARBA00009539"/>
    </source>
</evidence>
<evidence type="ECO:0000256" key="3">
    <source>
        <dbReference type="ARBA" id="ARBA00012856"/>
    </source>
</evidence>
<dbReference type="SUPFAM" id="SSF53597">
    <property type="entry name" value="Dihydrofolate reductase-like"/>
    <property type="match status" value="1"/>
</dbReference>
<dbReference type="PRINTS" id="PR00070">
    <property type="entry name" value="DHFR"/>
</dbReference>
<gene>
    <name evidence="11" type="ORF">DLJ74_09665</name>
</gene>
<dbReference type="Proteomes" id="UP000245624">
    <property type="component" value="Unassembled WGS sequence"/>
</dbReference>
<dbReference type="PROSITE" id="PS51330">
    <property type="entry name" value="DHFR_2"/>
    <property type="match status" value="1"/>
</dbReference>
<dbReference type="Pfam" id="PF00186">
    <property type="entry name" value="DHFR_1"/>
    <property type="match status" value="1"/>
</dbReference>
<evidence type="ECO:0000256" key="4">
    <source>
        <dbReference type="ARBA" id="ARBA00022563"/>
    </source>
</evidence>
<comment type="catalytic activity">
    <reaction evidence="8">
        <text>(6S)-5,6,7,8-tetrahydrofolate + NADP(+) = 7,8-dihydrofolate + NADPH + H(+)</text>
        <dbReference type="Rhea" id="RHEA:15009"/>
        <dbReference type="ChEBI" id="CHEBI:15378"/>
        <dbReference type="ChEBI" id="CHEBI:57451"/>
        <dbReference type="ChEBI" id="CHEBI:57453"/>
        <dbReference type="ChEBI" id="CHEBI:57783"/>
        <dbReference type="ChEBI" id="CHEBI:58349"/>
        <dbReference type="EC" id="1.5.1.3"/>
    </reaction>
</comment>
<dbReference type="InterPro" id="IPR017925">
    <property type="entry name" value="DHFR_CS"/>
</dbReference>
<dbReference type="EC" id="1.5.1.3" evidence="3 8"/>
<evidence type="ECO:0000259" key="10">
    <source>
        <dbReference type="PROSITE" id="PS51330"/>
    </source>
</evidence>
<dbReference type="CDD" id="cd00209">
    <property type="entry name" value="DHFR"/>
    <property type="match status" value="1"/>
</dbReference>